<dbReference type="RefSeq" id="WP_015282088.1">
    <property type="nucleotide sequence ID" value="NC_019940.1"/>
</dbReference>
<reference evidence="1 2" key="1">
    <citation type="submission" date="2011-09" db="EMBL/GenBank/DDBJ databases">
        <title>Complete sequence of chromosome of Thioflavicoccus mobilis 8321.</title>
        <authorList>
            <consortium name="US DOE Joint Genome Institute"/>
            <person name="Lucas S."/>
            <person name="Han J."/>
            <person name="Lapidus A."/>
            <person name="Cheng J.-F."/>
            <person name="Goodwin L."/>
            <person name="Pitluck S."/>
            <person name="Peters L."/>
            <person name="Ovchinnikova G."/>
            <person name="Lu M."/>
            <person name="Detter J.C."/>
            <person name="Han C."/>
            <person name="Tapia R."/>
            <person name="Land M."/>
            <person name="Hauser L."/>
            <person name="Kyrpides N."/>
            <person name="Ivanova N."/>
            <person name="Pagani I."/>
            <person name="Vogl K."/>
            <person name="Liu Z."/>
            <person name="Imhoff J."/>
            <person name="Thiel V."/>
            <person name="Frigaard N.-U."/>
            <person name="Bryant D."/>
            <person name="Woyke T."/>
        </authorList>
    </citation>
    <scope>NUCLEOTIDE SEQUENCE [LARGE SCALE GENOMIC DNA]</scope>
    <source>
        <strain evidence="1 2">8321</strain>
    </source>
</reference>
<dbReference type="Proteomes" id="UP000010816">
    <property type="component" value="Chromosome"/>
</dbReference>
<dbReference type="STRING" id="765912.Thimo_3282"/>
<sequence length="296" mass="32502">MTTDADLAKPTILLLDNGSLRADATRGLRHLATELARRTGEPIHPVSLLHSDRIRPEELDGIAAETLDPFLRRHLEAGGRRFVVLPLFFGPSSTLTRLVPHRVAALTEVFGPVTVETAQPLCPLPAGEARLAAILHDNLTRTAARAGEPLRRVILVDHGSPLPEVTAVRRWLANTLRARLGSAVTVEEAVMERRPEQAYDFNGELLEQRLERLARRDPTTPVFLSLLFIGPGRHAGAGGDIDTIRHGVARHHRGFRTLRTELVGAHPDLVEILSDRLHDALHRVRAPTIGSAPGRL</sequence>
<evidence type="ECO:0008006" key="3">
    <source>
        <dbReference type="Google" id="ProtNLM"/>
    </source>
</evidence>
<dbReference type="HOGENOM" id="CLU_081566_0_0_6"/>
<proteinExistence type="predicted"/>
<evidence type="ECO:0000313" key="1">
    <source>
        <dbReference type="EMBL" id="AGA91960.1"/>
    </source>
</evidence>
<dbReference type="OrthoDB" id="6146280at2"/>
<dbReference type="eggNOG" id="COG2138">
    <property type="taxonomic scope" value="Bacteria"/>
</dbReference>
<dbReference type="AlphaFoldDB" id="L0H2T0"/>
<name>L0H2T0_9GAMM</name>
<dbReference type="KEGG" id="tmb:Thimo_3282"/>
<accession>L0H2T0</accession>
<dbReference type="SUPFAM" id="SSF53800">
    <property type="entry name" value="Chelatase"/>
    <property type="match status" value="1"/>
</dbReference>
<organism evidence="1 2">
    <name type="scientific">Thioflavicoccus mobilis 8321</name>
    <dbReference type="NCBI Taxonomy" id="765912"/>
    <lineage>
        <taxon>Bacteria</taxon>
        <taxon>Pseudomonadati</taxon>
        <taxon>Pseudomonadota</taxon>
        <taxon>Gammaproteobacteria</taxon>
        <taxon>Chromatiales</taxon>
        <taxon>Chromatiaceae</taxon>
        <taxon>Thioflavicoccus</taxon>
    </lineage>
</organism>
<evidence type="ECO:0000313" key="2">
    <source>
        <dbReference type="Proteomes" id="UP000010816"/>
    </source>
</evidence>
<dbReference type="EMBL" id="CP003051">
    <property type="protein sequence ID" value="AGA91960.1"/>
    <property type="molecule type" value="Genomic_DNA"/>
</dbReference>
<dbReference type="PATRIC" id="fig|765912.4.peg.3215"/>
<protein>
    <recommendedName>
        <fullName evidence="3">Cobalamin biosynthesis protein CbiX</fullName>
    </recommendedName>
</protein>
<gene>
    <name evidence="1" type="ORF">Thimo_3282</name>
</gene>
<keyword evidence="2" id="KW-1185">Reference proteome</keyword>
<dbReference type="Gene3D" id="3.40.50.1400">
    <property type="match status" value="2"/>
</dbReference>